<dbReference type="AlphaFoldDB" id="A0A9D4UU63"/>
<proteinExistence type="predicted"/>
<evidence type="ECO:0000313" key="1">
    <source>
        <dbReference type="EMBL" id="KAI5073937.1"/>
    </source>
</evidence>
<evidence type="ECO:0000313" key="2">
    <source>
        <dbReference type="Proteomes" id="UP000886520"/>
    </source>
</evidence>
<protein>
    <submittedName>
        <fullName evidence="1">Uncharacterized protein</fullName>
    </submittedName>
</protein>
<reference evidence="1" key="1">
    <citation type="submission" date="2021-01" db="EMBL/GenBank/DDBJ databases">
        <title>Adiantum capillus-veneris genome.</title>
        <authorList>
            <person name="Fang Y."/>
            <person name="Liao Q."/>
        </authorList>
    </citation>
    <scope>NUCLEOTIDE SEQUENCE</scope>
    <source>
        <strain evidence="1">H3</strain>
        <tissue evidence="1">Leaf</tissue>
    </source>
</reference>
<dbReference type="EMBL" id="JABFUD020000011">
    <property type="protein sequence ID" value="KAI5073937.1"/>
    <property type="molecule type" value="Genomic_DNA"/>
</dbReference>
<name>A0A9D4UU63_ADICA</name>
<keyword evidence="2" id="KW-1185">Reference proteome</keyword>
<dbReference type="Proteomes" id="UP000886520">
    <property type="component" value="Chromosome 11"/>
</dbReference>
<dbReference type="OrthoDB" id="1976218at2759"/>
<organism evidence="1 2">
    <name type="scientific">Adiantum capillus-veneris</name>
    <name type="common">Maidenhair fern</name>
    <dbReference type="NCBI Taxonomy" id="13818"/>
    <lineage>
        <taxon>Eukaryota</taxon>
        <taxon>Viridiplantae</taxon>
        <taxon>Streptophyta</taxon>
        <taxon>Embryophyta</taxon>
        <taxon>Tracheophyta</taxon>
        <taxon>Polypodiopsida</taxon>
        <taxon>Polypodiidae</taxon>
        <taxon>Polypodiales</taxon>
        <taxon>Pteridineae</taxon>
        <taxon>Pteridaceae</taxon>
        <taxon>Vittarioideae</taxon>
        <taxon>Adiantum</taxon>
    </lineage>
</organism>
<gene>
    <name evidence="1" type="ORF">GOP47_0011950</name>
</gene>
<comment type="caution">
    <text evidence="1">The sequence shown here is derived from an EMBL/GenBank/DDBJ whole genome shotgun (WGS) entry which is preliminary data.</text>
</comment>
<sequence>MHEDSKEAMDQSSQEKCDGVFHAMVEAVQEEASPGVGQPCPIQCNEERQCIPPSVDDVDLSKNEVIDHGLLFFLANDVVEDEVLEEQAKVVEQSNLLPHEVVEDESSKAMVDEAWQGELGMECMPFERSTTKGMLGTQVGWAMQKQR</sequence>
<accession>A0A9D4UU63</accession>